<evidence type="ECO:0000256" key="5">
    <source>
        <dbReference type="ARBA" id="ARBA00022525"/>
    </source>
</evidence>
<dbReference type="InterPro" id="IPR011013">
    <property type="entry name" value="Gal_mutarotase_sf_dom"/>
</dbReference>
<keyword evidence="5" id="KW-0964">Secreted</keyword>
<dbReference type="InterPro" id="IPR013784">
    <property type="entry name" value="Carb-bd-like_fold"/>
</dbReference>
<protein>
    <recommendedName>
        <fullName evidence="4">rhamnogalacturonan endolyase</fullName>
        <ecNumber evidence="4">4.2.2.23</ecNumber>
    </recommendedName>
</protein>
<proteinExistence type="inferred from homology"/>
<comment type="subcellular location">
    <subcellularLocation>
        <location evidence="2">Secreted</location>
    </subcellularLocation>
</comment>
<evidence type="ECO:0000313" key="12">
    <source>
        <dbReference type="RefSeq" id="XP_022739456.1"/>
    </source>
</evidence>
<evidence type="ECO:0000256" key="4">
    <source>
        <dbReference type="ARBA" id="ARBA00012437"/>
    </source>
</evidence>
<comment type="catalytic activity">
    <reaction evidence="1">
        <text>Endotype eliminative cleavage of L-alpha-rhamnopyranosyl-(1-&gt;4)-alpha-D-galactopyranosyluronic acid bonds of rhamnogalacturonan I domains in ramified hairy regions of pectin leaving L-rhamnopyranose at the reducing end and 4-deoxy-4,5-unsaturated D-galactopyranosyluronic acid at the non-reducing end.</text>
        <dbReference type="EC" id="4.2.2.23"/>
    </reaction>
</comment>
<sequence length="676" mass="77725">MEKVANRSHMRGLALWLIMIIKLLIVLSACSAELIPARKLLKEADSNPPEVQLLISDHRVVIDNGLVQVTIENPSGHLTGIKYKGMHNVLERRNENDNKGYWDVVWNDNVYDKLAAKHVKVITQTDDLVEVSFTKKWKFATDHRYSVPLNVDKRFIVRRGVPGLYMYSILERQEDFPEAYMFQIRIAFKLKEDKFRFMATSDTIQRIMPTAEDRDDSRSQVLAYKEAVLLTNPTNPELRGQVDDKYQYSCENKDNKLHGWISDDDAVGFWIITPSDEFRTGGPHKQDLTSHVGPTALSMFVSTHYTGTEIDVFYKEGEAWKKVFGPVFIYLNSASPDDDYRKTLWDDAKRQLNEEIENWPYNFTQSDDFPHAEERGVVEGQLLVRDRYMDKELMQAQSAFVGLAAPGYAGSWQTEGKGYQFWTQTDKAGRFSIKKVRPGEYNLYAWVHGFIGTYKLDLNITIEPGNKINLGTLIYDPPRNGPTLWAIGIPDRTAAEFFVPEPDPTFVNPILNDDEDAFKQYGLWDRYSDIYRHSDLVYTVGVTNYSRDWFFAHVPRNIGNASNWGTTWQIKYNLQDVNETGRYTLQLALAAASYAEVQVRFNNPDVIQPHFTTTRIGYDNVVARHGIHGLYRLYSIKVPGNRFQKGDNTIFLTQPRSQGSFNAVLYDYIRLEGPAV</sequence>
<feature type="signal peptide" evidence="8">
    <location>
        <begin position="1"/>
        <end position="32"/>
    </location>
</feature>
<keyword evidence="7" id="KW-0456">Lyase</keyword>
<dbReference type="KEGG" id="dzi:111291755"/>
<dbReference type="GO" id="GO:0005975">
    <property type="term" value="P:carbohydrate metabolic process"/>
    <property type="evidence" value="ECO:0007669"/>
    <property type="project" value="InterPro"/>
</dbReference>
<dbReference type="GO" id="GO:0102210">
    <property type="term" value="F:rhamnogalacturonan endolyase activity"/>
    <property type="evidence" value="ECO:0007669"/>
    <property type="project" value="UniProtKB-EC"/>
</dbReference>
<dbReference type="PANTHER" id="PTHR32018">
    <property type="entry name" value="RHAMNOGALACTURONATE LYASE FAMILY PROTEIN"/>
    <property type="match status" value="1"/>
</dbReference>
<dbReference type="Gene3D" id="2.70.98.10">
    <property type="match status" value="1"/>
</dbReference>
<dbReference type="SUPFAM" id="SSF49785">
    <property type="entry name" value="Galactose-binding domain-like"/>
    <property type="match status" value="1"/>
</dbReference>
<dbReference type="Pfam" id="PF06045">
    <property type="entry name" value="Rhamnogal_lyase"/>
    <property type="match status" value="1"/>
</dbReference>
<organism evidence="11 13">
    <name type="scientific">Durio zibethinus</name>
    <name type="common">Durian</name>
    <dbReference type="NCBI Taxonomy" id="66656"/>
    <lineage>
        <taxon>Eukaryota</taxon>
        <taxon>Viridiplantae</taxon>
        <taxon>Streptophyta</taxon>
        <taxon>Embryophyta</taxon>
        <taxon>Tracheophyta</taxon>
        <taxon>Spermatophyta</taxon>
        <taxon>Magnoliopsida</taxon>
        <taxon>eudicotyledons</taxon>
        <taxon>Gunneridae</taxon>
        <taxon>Pentapetalae</taxon>
        <taxon>rosids</taxon>
        <taxon>malvids</taxon>
        <taxon>Malvales</taxon>
        <taxon>Malvaceae</taxon>
        <taxon>Helicteroideae</taxon>
        <taxon>Durio</taxon>
    </lineage>
</organism>
<dbReference type="Gene3D" id="2.60.120.260">
    <property type="entry name" value="Galactose-binding domain-like"/>
    <property type="match status" value="1"/>
</dbReference>
<dbReference type="InterPro" id="IPR014718">
    <property type="entry name" value="GH-type_carb-bd"/>
</dbReference>
<gene>
    <name evidence="12 13" type="primary">LOC111291755</name>
</gene>
<evidence type="ECO:0000256" key="1">
    <source>
        <dbReference type="ARBA" id="ARBA00001324"/>
    </source>
</evidence>
<evidence type="ECO:0000256" key="3">
    <source>
        <dbReference type="ARBA" id="ARBA00010418"/>
    </source>
</evidence>
<dbReference type="GO" id="GO:0005576">
    <property type="term" value="C:extracellular region"/>
    <property type="evidence" value="ECO:0007669"/>
    <property type="project" value="UniProtKB-SubCell"/>
</dbReference>
<feature type="domain" description="Rhamnogalacturonan lyase" evidence="9">
    <location>
        <begin position="483"/>
        <end position="671"/>
    </location>
</feature>
<dbReference type="Gene3D" id="2.60.40.1120">
    <property type="entry name" value="Carboxypeptidase-like, regulatory domain"/>
    <property type="match status" value="1"/>
</dbReference>
<accession>A0A6P5YGH9</accession>
<dbReference type="InterPro" id="IPR008979">
    <property type="entry name" value="Galactose-bd-like_sf"/>
</dbReference>
<dbReference type="InterPro" id="IPR029413">
    <property type="entry name" value="RG-lyase_II"/>
</dbReference>
<feature type="chain" id="PRO_5044649080" description="rhamnogalacturonan endolyase" evidence="8">
    <location>
        <begin position="33"/>
        <end position="676"/>
    </location>
</feature>
<keyword evidence="6 8" id="KW-0732">Signal</keyword>
<dbReference type="EC" id="4.2.2.23" evidence="4"/>
<name>A0A6P5YGH9_DURZI</name>
<dbReference type="RefSeq" id="XP_022739456.1">
    <property type="nucleotide sequence ID" value="XM_022883721.1"/>
</dbReference>
<keyword evidence="11" id="KW-1185">Reference proteome</keyword>
<dbReference type="SUPFAM" id="SSF74650">
    <property type="entry name" value="Galactose mutarotase-like"/>
    <property type="match status" value="1"/>
</dbReference>
<evidence type="ECO:0000256" key="8">
    <source>
        <dbReference type="SAM" id="SignalP"/>
    </source>
</evidence>
<feature type="domain" description="Rhamnogalacturonan lyase" evidence="10">
    <location>
        <begin position="397"/>
        <end position="470"/>
    </location>
</feature>
<dbReference type="Proteomes" id="UP000515121">
    <property type="component" value="Unplaced"/>
</dbReference>
<evidence type="ECO:0000313" key="13">
    <source>
        <dbReference type="RefSeq" id="XP_022739457.1"/>
    </source>
</evidence>
<dbReference type="Pfam" id="PF14686">
    <property type="entry name" value="fn3_3"/>
    <property type="match status" value="1"/>
</dbReference>
<dbReference type="CDD" id="cd10317">
    <property type="entry name" value="RGL4_C"/>
    <property type="match status" value="1"/>
</dbReference>
<dbReference type="OrthoDB" id="2130367at2759"/>
<evidence type="ECO:0000313" key="11">
    <source>
        <dbReference type="Proteomes" id="UP000515121"/>
    </source>
</evidence>
<evidence type="ECO:0000256" key="6">
    <source>
        <dbReference type="ARBA" id="ARBA00022729"/>
    </source>
</evidence>
<reference evidence="12 13" key="1">
    <citation type="submission" date="2025-04" db="UniProtKB">
        <authorList>
            <consortium name="RefSeq"/>
        </authorList>
    </citation>
    <scope>IDENTIFICATION</scope>
    <source>
        <tissue evidence="12 13">Fruit stalk</tissue>
    </source>
</reference>
<dbReference type="Pfam" id="PF14683">
    <property type="entry name" value="CBM-like"/>
    <property type="match status" value="1"/>
</dbReference>
<dbReference type="SUPFAM" id="SSF49452">
    <property type="entry name" value="Starch-binding domain-like"/>
    <property type="match status" value="1"/>
</dbReference>
<dbReference type="InterPro" id="IPR029411">
    <property type="entry name" value="RG-lyase_III"/>
</dbReference>
<dbReference type="RefSeq" id="XP_022739457.1">
    <property type="nucleotide sequence ID" value="XM_022883722.1"/>
</dbReference>
<dbReference type="CDD" id="cd10320">
    <property type="entry name" value="RGL4_N"/>
    <property type="match status" value="1"/>
</dbReference>
<evidence type="ECO:0000256" key="7">
    <source>
        <dbReference type="ARBA" id="ARBA00023239"/>
    </source>
</evidence>
<comment type="similarity">
    <text evidence="3">Belongs to the polysaccharide lyase 4 family.</text>
</comment>
<dbReference type="PANTHER" id="PTHR32018:SF6">
    <property type="entry name" value="RHAMNOGALACTURONAN ENDOLYASE"/>
    <property type="match status" value="1"/>
</dbReference>
<dbReference type="InterPro" id="IPR051850">
    <property type="entry name" value="Polysacch_Lyase_4"/>
</dbReference>
<dbReference type="InterPro" id="IPR010325">
    <property type="entry name" value="Rhamnogal_lyase"/>
</dbReference>
<dbReference type="GO" id="GO:0030246">
    <property type="term" value="F:carbohydrate binding"/>
    <property type="evidence" value="ECO:0007669"/>
    <property type="project" value="InterPro"/>
</dbReference>
<dbReference type="FunFam" id="2.60.40.1120:FF:000033">
    <property type="entry name" value="Rhamnogalacturonate lyase B"/>
    <property type="match status" value="1"/>
</dbReference>
<evidence type="ECO:0000256" key="2">
    <source>
        <dbReference type="ARBA" id="ARBA00004613"/>
    </source>
</evidence>
<dbReference type="CDD" id="cd10316">
    <property type="entry name" value="RGL4_M"/>
    <property type="match status" value="1"/>
</dbReference>
<evidence type="ECO:0000259" key="10">
    <source>
        <dbReference type="Pfam" id="PF14686"/>
    </source>
</evidence>
<evidence type="ECO:0000259" key="9">
    <source>
        <dbReference type="Pfam" id="PF14683"/>
    </source>
</evidence>
<dbReference type="GeneID" id="111291755"/>
<dbReference type="AlphaFoldDB" id="A0A6P5YGH9"/>